<name>A0A1H6UZE0_9LACT</name>
<dbReference type="Pfam" id="PF01381">
    <property type="entry name" value="HTH_3"/>
    <property type="match status" value="1"/>
</dbReference>
<dbReference type="InterPro" id="IPR001387">
    <property type="entry name" value="Cro/C1-type_HTH"/>
</dbReference>
<dbReference type="GO" id="GO:0003700">
    <property type="term" value="F:DNA-binding transcription factor activity"/>
    <property type="evidence" value="ECO:0007669"/>
    <property type="project" value="TreeGrafter"/>
</dbReference>
<feature type="domain" description="HTH cro/C1-type" evidence="2">
    <location>
        <begin position="5"/>
        <end position="65"/>
    </location>
</feature>
<protein>
    <submittedName>
        <fullName evidence="3">Helix-turn-helix domain-containing protein</fullName>
    </submittedName>
</protein>
<dbReference type="OrthoDB" id="2157205at2"/>
<dbReference type="Proteomes" id="UP000198564">
    <property type="component" value="Unassembled WGS sequence"/>
</dbReference>
<sequence>METRFREIRIEHGWTIREVVERLENEVHYQSSIFHYSNVELGDSGFSVQFLIAVSYLFNVSTDYLLKLTDTKKRITKSEDTSKKVDNRFRELRIEKGLTMNEVLEQSHLTITASHLGAIERKETAMSVDVLIKFADFYDVSTDYILNLSDERNII</sequence>
<gene>
    <name evidence="3" type="ORF">SAMN04488113_1414</name>
</gene>
<evidence type="ECO:0000313" key="4">
    <source>
        <dbReference type="Proteomes" id="UP000198564"/>
    </source>
</evidence>
<keyword evidence="1" id="KW-0238">DNA-binding</keyword>
<dbReference type="PANTHER" id="PTHR46797">
    <property type="entry name" value="HTH-TYPE TRANSCRIPTIONAL REGULATOR"/>
    <property type="match status" value="1"/>
</dbReference>
<dbReference type="EMBL" id="FNYW01000041">
    <property type="protein sequence ID" value="SEI97611.1"/>
    <property type="molecule type" value="Genomic_DNA"/>
</dbReference>
<dbReference type="PANTHER" id="PTHR46797:SF1">
    <property type="entry name" value="METHYLPHOSPHONATE SYNTHASE"/>
    <property type="match status" value="1"/>
</dbReference>
<dbReference type="InterPro" id="IPR050807">
    <property type="entry name" value="TransReg_Diox_bact_type"/>
</dbReference>
<feature type="domain" description="HTH cro/C1-type" evidence="2">
    <location>
        <begin position="89"/>
        <end position="145"/>
    </location>
</feature>
<dbReference type="Gene3D" id="1.10.260.40">
    <property type="entry name" value="lambda repressor-like DNA-binding domains"/>
    <property type="match status" value="2"/>
</dbReference>
<evidence type="ECO:0000259" key="2">
    <source>
        <dbReference type="PROSITE" id="PS50943"/>
    </source>
</evidence>
<dbReference type="CDD" id="cd00093">
    <property type="entry name" value="HTH_XRE"/>
    <property type="match status" value="2"/>
</dbReference>
<reference evidence="4" key="1">
    <citation type="submission" date="2016-10" db="EMBL/GenBank/DDBJ databases">
        <authorList>
            <person name="Varghese N."/>
            <person name="Submissions S."/>
        </authorList>
    </citation>
    <scope>NUCLEOTIDE SEQUENCE [LARGE SCALE GENOMIC DNA]</scope>
    <source>
        <strain evidence="4">DSM 25751</strain>
    </source>
</reference>
<dbReference type="InterPro" id="IPR010982">
    <property type="entry name" value="Lambda_DNA-bd_dom_sf"/>
</dbReference>
<dbReference type="SUPFAM" id="SSF47413">
    <property type="entry name" value="lambda repressor-like DNA-binding domains"/>
    <property type="match status" value="2"/>
</dbReference>
<proteinExistence type="predicted"/>
<dbReference type="GO" id="GO:0003677">
    <property type="term" value="F:DNA binding"/>
    <property type="evidence" value="ECO:0007669"/>
    <property type="project" value="UniProtKB-KW"/>
</dbReference>
<dbReference type="RefSeq" id="WP_091636228.1">
    <property type="nucleotide sequence ID" value="NZ_FNYW01000041.1"/>
</dbReference>
<dbReference type="PROSITE" id="PS50943">
    <property type="entry name" value="HTH_CROC1"/>
    <property type="match status" value="2"/>
</dbReference>
<evidence type="ECO:0000313" key="3">
    <source>
        <dbReference type="EMBL" id="SEI97611.1"/>
    </source>
</evidence>
<dbReference type="AlphaFoldDB" id="A0A1H6UZE0"/>
<dbReference type="GO" id="GO:0005829">
    <property type="term" value="C:cytosol"/>
    <property type="evidence" value="ECO:0007669"/>
    <property type="project" value="TreeGrafter"/>
</dbReference>
<evidence type="ECO:0000256" key="1">
    <source>
        <dbReference type="ARBA" id="ARBA00023125"/>
    </source>
</evidence>
<organism evidence="3 4">
    <name type="scientific">Alkalibacterium gilvum</name>
    <dbReference type="NCBI Taxonomy" id="1130080"/>
    <lineage>
        <taxon>Bacteria</taxon>
        <taxon>Bacillati</taxon>
        <taxon>Bacillota</taxon>
        <taxon>Bacilli</taxon>
        <taxon>Lactobacillales</taxon>
        <taxon>Carnobacteriaceae</taxon>
        <taxon>Alkalibacterium</taxon>
    </lineage>
</organism>
<accession>A0A1H6UZE0</accession>
<dbReference type="STRING" id="1130080.SAMN04488113_1414"/>
<keyword evidence="4" id="KW-1185">Reference proteome</keyword>
<dbReference type="SMART" id="SM00530">
    <property type="entry name" value="HTH_XRE"/>
    <property type="match status" value="2"/>
</dbReference>